<sequence>MADNLIYNIGKVSVAHGSTAVTFSDGPLLMSSAKAWDRLTVVGHYPVEIASVDSDSALTLAAPWPAADVVSGDYIITNTGLNSFAAPQVARDVVAISQALNSEGYYRHVRDGLDAPDPRKGDDGDFARQSSTSKEWYKEGGVWKFVGVYGNFAFATDPWSSVTAYSARTVVPHQGKLWVSKRASTGVPPGSSAADWSVFYPFPTQSSLTIVFDAGGSEIAAGSAFDIAVGVRSIIRRIRMRADGIGSLVLDIRKRAFVDGIPAPSDSICGAAKPRLISSRDYVDATLTGWAPEIDDDDALRIVVESCTGLTRLSVTLYTDRIFT</sequence>
<dbReference type="Gene3D" id="2.10.10.20">
    <property type="entry name" value="Carbohydrate-binding module superfamily 5/12"/>
    <property type="match status" value="1"/>
</dbReference>
<evidence type="ECO:0000313" key="3">
    <source>
        <dbReference type="Proteomes" id="UP000199615"/>
    </source>
</evidence>
<proteinExistence type="predicted"/>
<reference evidence="3" key="1">
    <citation type="submission" date="2016-10" db="EMBL/GenBank/DDBJ databases">
        <authorList>
            <person name="Varghese N."/>
            <person name="Submissions S."/>
        </authorList>
    </citation>
    <scope>NUCLEOTIDE SEQUENCE [LARGE SCALE GENOMIC DNA]</scope>
    <source>
        <strain evidence="3">DSM 123</strain>
    </source>
</reference>
<feature type="compositionally biased region" description="Basic and acidic residues" evidence="1">
    <location>
        <begin position="111"/>
        <end position="126"/>
    </location>
</feature>
<evidence type="ECO:0000256" key="1">
    <source>
        <dbReference type="SAM" id="MobiDB-lite"/>
    </source>
</evidence>
<dbReference type="AlphaFoldDB" id="A0A1H8V7X5"/>
<evidence type="ECO:0000313" key="2">
    <source>
        <dbReference type="EMBL" id="SEP11489.1"/>
    </source>
</evidence>
<dbReference type="OrthoDB" id="8241180at2"/>
<keyword evidence="3" id="KW-1185">Reference proteome</keyword>
<gene>
    <name evidence="2" type="ORF">SAMN05444123_108108</name>
</gene>
<name>A0A1H8V7X5_9BRAD</name>
<protein>
    <submittedName>
        <fullName evidence="2">Uncharacterized protein</fullName>
    </submittedName>
</protein>
<organism evidence="2 3">
    <name type="scientific">Rhodopseudomonas pseudopalustris</name>
    <dbReference type="NCBI Taxonomy" id="1513892"/>
    <lineage>
        <taxon>Bacteria</taxon>
        <taxon>Pseudomonadati</taxon>
        <taxon>Pseudomonadota</taxon>
        <taxon>Alphaproteobacteria</taxon>
        <taxon>Hyphomicrobiales</taxon>
        <taxon>Nitrobacteraceae</taxon>
        <taxon>Rhodopseudomonas</taxon>
    </lineage>
</organism>
<accession>A0A1H8V7X5</accession>
<dbReference type="RefSeq" id="WP_092685151.1">
    <property type="nucleotide sequence ID" value="NZ_FODT01000008.1"/>
</dbReference>
<dbReference type="Proteomes" id="UP000199615">
    <property type="component" value="Unassembled WGS sequence"/>
</dbReference>
<dbReference type="EMBL" id="FODT01000008">
    <property type="protein sequence ID" value="SEP11489.1"/>
    <property type="molecule type" value="Genomic_DNA"/>
</dbReference>
<feature type="region of interest" description="Disordered" evidence="1">
    <location>
        <begin position="111"/>
        <end position="132"/>
    </location>
</feature>